<keyword evidence="4" id="KW-1185">Reference proteome</keyword>
<dbReference type="InterPro" id="IPR036388">
    <property type="entry name" value="WH-like_DNA-bd_sf"/>
</dbReference>
<dbReference type="RefSeq" id="WP_015819824.1">
    <property type="nucleotide sequence ID" value="NC_012997.1"/>
</dbReference>
<dbReference type="eggNOG" id="COG3695">
    <property type="taxonomic scope" value="Bacteria"/>
</dbReference>
<dbReference type="GO" id="GO:0008168">
    <property type="term" value="F:methyltransferase activity"/>
    <property type="evidence" value="ECO:0007669"/>
    <property type="project" value="UniProtKB-KW"/>
</dbReference>
<dbReference type="EMBL" id="CP001614">
    <property type="protein sequence ID" value="ACR13709.1"/>
    <property type="molecule type" value="Genomic_DNA"/>
</dbReference>
<keyword evidence="3" id="KW-0489">Methyltransferase</keyword>
<dbReference type="PANTHER" id="PTHR42942">
    <property type="entry name" value="6-O-METHYLGUANINE DNA METHYLTRANSFERASE"/>
    <property type="match status" value="1"/>
</dbReference>
<dbReference type="HOGENOM" id="CLU_000445_52_5_6"/>
<protein>
    <submittedName>
        <fullName evidence="3">Methylated-DNA-protein-cysteine methyltransferase</fullName>
    </submittedName>
</protein>
<dbReference type="OrthoDB" id="9132167at2"/>
<feature type="domain" description="Methylated-DNA-[protein]-cysteine S-methyltransferase DNA binding" evidence="2">
    <location>
        <begin position="10"/>
        <end position="86"/>
    </location>
</feature>
<name>C5BUL3_TERTT</name>
<organism evidence="3 4">
    <name type="scientific">Teredinibacter turnerae (strain ATCC 39867 / T7901)</name>
    <dbReference type="NCBI Taxonomy" id="377629"/>
    <lineage>
        <taxon>Bacteria</taxon>
        <taxon>Pseudomonadati</taxon>
        <taxon>Pseudomonadota</taxon>
        <taxon>Gammaproteobacteria</taxon>
        <taxon>Cellvibrionales</taxon>
        <taxon>Cellvibrionaceae</taxon>
        <taxon>Teredinibacter</taxon>
    </lineage>
</organism>
<dbReference type="SUPFAM" id="SSF46767">
    <property type="entry name" value="Methylated DNA-protein cysteine methyltransferase, C-terminal domain"/>
    <property type="match status" value="1"/>
</dbReference>
<dbReference type="Gene3D" id="1.10.10.10">
    <property type="entry name" value="Winged helix-like DNA-binding domain superfamily/Winged helix DNA-binding domain"/>
    <property type="match status" value="1"/>
</dbReference>
<keyword evidence="3" id="KW-0808">Transferase</keyword>
<dbReference type="GO" id="GO:0032259">
    <property type="term" value="P:methylation"/>
    <property type="evidence" value="ECO:0007669"/>
    <property type="project" value="UniProtKB-KW"/>
</dbReference>
<evidence type="ECO:0000256" key="1">
    <source>
        <dbReference type="ARBA" id="ARBA00022763"/>
    </source>
</evidence>
<dbReference type="InterPro" id="IPR052520">
    <property type="entry name" value="ATL_DNA_repair"/>
</dbReference>
<dbReference type="InterPro" id="IPR014048">
    <property type="entry name" value="MethylDNA_cys_MeTrfase_DNA-bd"/>
</dbReference>
<reference evidence="3 4" key="1">
    <citation type="journal article" date="2009" name="PLoS ONE">
        <title>The complete genome of Teredinibacter turnerae T7901: an intracellular endosymbiont of marine wood-boring bivalves (shipworms).</title>
        <authorList>
            <person name="Yang J.C."/>
            <person name="Madupu R."/>
            <person name="Durkin A.S."/>
            <person name="Ekborg N.A."/>
            <person name="Pedamallu C.S."/>
            <person name="Hostetler J.B."/>
            <person name="Radune D."/>
            <person name="Toms B.S."/>
            <person name="Henrissat B."/>
            <person name="Coutinho P.M."/>
            <person name="Schwarz S."/>
            <person name="Field L."/>
            <person name="Trindade-Silva A.E."/>
            <person name="Soares C.A.G."/>
            <person name="Elshahawi S."/>
            <person name="Hanora A."/>
            <person name="Schmidt E.W."/>
            <person name="Haygood M.G."/>
            <person name="Posfai J."/>
            <person name="Benner J."/>
            <person name="Madinger C."/>
            <person name="Nove J."/>
            <person name="Anton B."/>
            <person name="Chaudhary K."/>
            <person name="Foster J."/>
            <person name="Holman A."/>
            <person name="Kumar S."/>
            <person name="Lessard P.A."/>
            <person name="Luyten Y.A."/>
            <person name="Slatko B."/>
            <person name="Wood N."/>
            <person name="Wu B."/>
            <person name="Teplitski M."/>
            <person name="Mougous J.D."/>
            <person name="Ward N."/>
            <person name="Eisen J.A."/>
            <person name="Badger J.H."/>
            <person name="Distel D.L."/>
        </authorList>
    </citation>
    <scope>NUCLEOTIDE SEQUENCE [LARGE SCALE GENOMIC DNA]</scope>
    <source>
        <strain evidence="4">ATCC 39867 / T7901</strain>
    </source>
</reference>
<dbReference type="KEGG" id="ttu:TERTU_4177"/>
<gene>
    <name evidence="3" type="primary">ogt</name>
    <name evidence="3" type="ordered locus">TERTU_4177</name>
</gene>
<evidence type="ECO:0000259" key="2">
    <source>
        <dbReference type="Pfam" id="PF01035"/>
    </source>
</evidence>
<accession>C5BUL3</accession>
<keyword evidence="1" id="KW-0227">DNA damage</keyword>
<dbReference type="PANTHER" id="PTHR42942:SF1">
    <property type="entry name" value="ALKYLTRANSFERASE-LIKE PROTEIN 1"/>
    <property type="match status" value="1"/>
</dbReference>
<dbReference type="InterPro" id="IPR036217">
    <property type="entry name" value="MethylDNA_cys_MeTrfase_DNAb"/>
</dbReference>
<evidence type="ECO:0000313" key="3">
    <source>
        <dbReference type="EMBL" id="ACR13709.1"/>
    </source>
</evidence>
<dbReference type="GO" id="GO:0006281">
    <property type="term" value="P:DNA repair"/>
    <property type="evidence" value="ECO:0007669"/>
    <property type="project" value="InterPro"/>
</dbReference>
<evidence type="ECO:0000313" key="4">
    <source>
        <dbReference type="Proteomes" id="UP000009080"/>
    </source>
</evidence>
<dbReference type="CDD" id="cd06445">
    <property type="entry name" value="ATase"/>
    <property type="match status" value="1"/>
</dbReference>
<sequence>MSNENASHSAIFFCVRLIPKGKVASYGQIAQLAGLPGRARLVGRVLGMSPTPLPWFRVLRSNGQLAFPEASETARRQSAHLEQEGVAVKKNRVVLKNFGWQPSLDELFLIEAELQSLNTG</sequence>
<dbReference type="Pfam" id="PF01035">
    <property type="entry name" value="DNA_binding_1"/>
    <property type="match status" value="1"/>
</dbReference>
<proteinExistence type="predicted"/>
<dbReference type="Proteomes" id="UP000009080">
    <property type="component" value="Chromosome"/>
</dbReference>
<dbReference type="AlphaFoldDB" id="C5BUL3"/>